<comment type="similarity">
    <text evidence="1">Belongs to the LysR transcriptional regulatory family.</text>
</comment>
<protein>
    <submittedName>
        <fullName evidence="6">LysR family transcriptional regulator</fullName>
    </submittedName>
</protein>
<sequence length="355" mass="40383">MAYSDSMRRCDLRIALSIFCIANQDLNLRMFSIIVGKNRGILMNIENLKMLKILDRCQSISKAAACLYLSQSTLTRQLIMMEKELGFALFYRLPEGVKPTPGGRYFIDQLDALLDSYDSAVAGARQRSFALAKTIRVGITSYMIHFVPQACRTAQPHFQNVRFDYVVCRLPETYQALDQDRIDIQLLADCSEPISSHLDCIPLFHCHNCCKIPLGHPFYGKETLRLADLAHQRVLTLPPSRTQNAARLDQILQSPALDIERIYFDTPEQAEALSLAQKIPIMTLAFPSEKDCFSVALLKEVPSVKLGMIFRKKDQAELEPLLNYFRAYFIRHQQDFLPLKPLISNMTALDLGSKK</sequence>
<comment type="caution">
    <text evidence="6">The sequence shown here is derived from an EMBL/GenBank/DDBJ whole genome shotgun (WGS) entry which is preliminary data.</text>
</comment>
<dbReference type="Proteomes" id="UP000433575">
    <property type="component" value="Unassembled WGS sequence"/>
</dbReference>
<dbReference type="Gene3D" id="1.10.10.10">
    <property type="entry name" value="Winged helix-like DNA-binding domain superfamily/Winged helix DNA-binding domain"/>
    <property type="match status" value="1"/>
</dbReference>
<dbReference type="EMBL" id="WKPJ01000004">
    <property type="protein sequence ID" value="MSA88707.1"/>
    <property type="molecule type" value="Genomic_DNA"/>
</dbReference>
<evidence type="ECO:0000256" key="2">
    <source>
        <dbReference type="ARBA" id="ARBA00023015"/>
    </source>
</evidence>
<keyword evidence="2" id="KW-0805">Transcription regulation</keyword>
<keyword evidence="3" id="KW-0238">DNA-binding</keyword>
<proteinExistence type="inferred from homology"/>
<evidence type="ECO:0000256" key="4">
    <source>
        <dbReference type="ARBA" id="ARBA00023163"/>
    </source>
</evidence>
<dbReference type="GO" id="GO:0003677">
    <property type="term" value="F:DNA binding"/>
    <property type="evidence" value="ECO:0007669"/>
    <property type="project" value="UniProtKB-KW"/>
</dbReference>
<dbReference type="OrthoDB" id="9803714at2"/>
<evidence type="ECO:0000256" key="3">
    <source>
        <dbReference type="ARBA" id="ARBA00023125"/>
    </source>
</evidence>
<dbReference type="Pfam" id="PF03466">
    <property type="entry name" value="LysR_substrate"/>
    <property type="match status" value="1"/>
</dbReference>
<reference evidence="8 9" key="1">
    <citation type="journal article" date="2019" name="Nat. Med.">
        <title>A library of human gut bacterial isolates paired with longitudinal multiomics data enables mechanistic microbiome research.</title>
        <authorList>
            <person name="Poyet M."/>
            <person name="Groussin M."/>
            <person name="Gibbons S.M."/>
            <person name="Avila-Pacheco J."/>
            <person name="Jiang X."/>
            <person name="Kearney S.M."/>
            <person name="Perrotta A.R."/>
            <person name="Berdy B."/>
            <person name="Zhao S."/>
            <person name="Lieberman T.D."/>
            <person name="Swanson P.K."/>
            <person name="Smith M."/>
            <person name="Roesemann S."/>
            <person name="Alexander J.E."/>
            <person name="Rich S.A."/>
            <person name="Livny J."/>
            <person name="Vlamakis H."/>
            <person name="Clish C."/>
            <person name="Bullock K."/>
            <person name="Deik A."/>
            <person name="Scott J."/>
            <person name="Pierce K.A."/>
            <person name="Xavier R.J."/>
            <person name="Alm E.J."/>
        </authorList>
    </citation>
    <scope>NUCLEOTIDE SEQUENCE [LARGE SCALE GENOMIC DNA]</scope>
    <source>
        <strain evidence="6 8">BIOML-A4</strain>
        <strain evidence="7 9">BIOML-A5</strain>
    </source>
</reference>
<dbReference type="SUPFAM" id="SSF46785">
    <property type="entry name" value="Winged helix' DNA-binding domain"/>
    <property type="match status" value="1"/>
</dbReference>
<dbReference type="EMBL" id="WKPI01000003">
    <property type="protein sequence ID" value="MSC32254.1"/>
    <property type="molecule type" value="Genomic_DNA"/>
</dbReference>
<gene>
    <name evidence="7" type="ORF">GKD88_03875</name>
    <name evidence="6" type="ORF">GKE08_05145</name>
</gene>
<keyword evidence="9" id="KW-1185">Reference proteome</keyword>
<evidence type="ECO:0000256" key="1">
    <source>
        <dbReference type="ARBA" id="ARBA00009437"/>
    </source>
</evidence>
<evidence type="ECO:0000313" key="8">
    <source>
        <dbReference type="Proteomes" id="UP000433575"/>
    </source>
</evidence>
<name>A0A6N7S496_9FIRM</name>
<evidence type="ECO:0000313" key="7">
    <source>
        <dbReference type="EMBL" id="MSC32254.1"/>
    </source>
</evidence>
<dbReference type="SUPFAM" id="SSF53850">
    <property type="entry name" value="Periplasmic binding protein-like II"/>
    <property type="match status" value="1"/>
</dbReference>
<dbReference type="InterPro" id="IPR036390">
    <property type="entry name" value="WH_DNA-bd_sf"/>
</dbReference>
<evidence type="ECO:0000259" key="5">
    <source>
        <dbReference type="PROSITE" id="PS50931"/>
    </source>
</evidence>
<evidence type="ECO:0000313" key="6">
    <source>
        <dbReference type="EMBL" id="MSA88707.1"/>
    </source>
</evidence>
<dbReference type="PANTHER" id="PTHR30346">
    <property type="entry name" value="TRANSCRIPTIONAL DUAL REGULATOR HCAR-RELATED"/>
    <property type="match status" value="1"/>
</dbReference>
<dbReference type="Proteomes" id="UP000480929">
    <property type="component" value="Unassembled WGS sequence"/>
</dbReference>
<dbReference type="InterPro" id="IPR000847">
    <property type="entry name" value="LysR_HTH_N"/>
</dbReference>
<dbReference type="AlphaFoldDB" id="A0A6N7S496"/>
<dbReference type="InterPro" id="IPR005119">
    <property type="entry name" value="LysR_subst-bd"/>
</dbReference>
<evidence type="ECO:0000313" key="9">
    <source>
        <dbReference type="Proteomes" id="UP000480929"/>
    </source>
</evidence>
<dbReference type="Gene3D" id="3.40.190.290">
    <property type="match status" value="1"/>
</dbReference>
<accession>A0A6N7S496</accession>
<dbReference type="GO" id="GO:0032993">
    <property type="term" value="C:protein-DNA complex"/>
    <property type="evidence" value="ECO:0007669"/>
    <property type="project" value="TreeGrafter"/>
</dbReference>
<dbReference type="Pfam" id="PF00126">
    <property type="entry name" value="HTH_1"/>
    <property type="match status" value="1"/>
</dbReference>
<dbReference type="InterPro" id="IPR036388">
    <property type="entry name" value="WH-like_DNA-bd_sf"/>
</dbReference>
<organism evidence="6 8">
    <name type="scientific">Holdemania massiliensis</name>
    <dbReference type="NCBI Taxonomy" id="1468449"/>
    <lineage>
        <taxon>Bacteria</taxon>
        <taxon>Bacillati</taxon>
        <taxon>Bacillota</taxon>
        <taxon>Erysipelotrichia</taxon>
        <taxon>Erysipelotrichales</taxon>
        <taxon>Erysipelotrichaceae</taxon>
        <taxon>Holdemania</taxon>
    </lineage>
</organism>
<dbReference type="PROSITE" id="PS50931">
    <property type="entry name" value="HTH_LYSR"/>
    <property type="match status" value="1"/>
</dbReference>
<feature type="domain" description="HTH lysR-type" evidence="5">
    <location>
        <begin position="43"/>
        <end position="100"/>
    </location>
</feature>
<dbReference type="PANTHER" id="PTHR30346:SF28">
    <property type="entry name" value="HTH-TYPE TRANSCRIPTIONAL REGULATOR CYNR"/>
    <property type="match status" value="1"/>
</dbReference>
<dbReference type="GO" id="GO:0003700">
    <property type="term" value="F:DNA-binding transcription factor activity"/>
    <property type="evidence" value="ECO:0007669"/>
    <property type="project" value="InterPro"/>
</dbReference>
<keyword evidence="4" id="KW-0804">Transcription</keyword>